<proteinExistence type="predicted"/>
<keyword evidence="2" id="KW-1185">Reference proteome</keyword>
<name>A0ABY4WKW5_9BACL</name>
<sequence>MQRLWRLLIGGLFIVILTACGSKEAVINEQPSKEYLEWKQQVESLLKDKPYILPAYDPKIGPIEMVYNELTPTAVSFDLYHSDTYKVSNELIGVRALHDLFYSFSWDKKGKELNDSGVLYRIREQDVFNDKTTEYRKEDLNSLKAPEQSKDLQEVIVAFLSKKGVSSAQVEIVHLERETKLDFQFMINNQNLKSYFSIDKQFSDRTVRELEHYLGDLSKLIGK</sequence>
<dbReference type="EMBL" id="CP098755">
    <property type="protein sequence ID" value="USG67791.1"/>
    <property type="molecule type" value="Genomic_DNA"/>
</dbReference>
<gene>
    <name evidence="1" type="ORF">NDK47_11150</name>
</gene>
<evidence type="ECO:0008006" key="3">
    <source>
        <dbReference type="Google" id="ProtNLM"/>
    </source>
</evidence>
<reference evidence="1" key="1">
    <citation type="submission" date="2022-06" db="EMBL/GenBank/DDBJ databases">
        <title>Genome sequencing of Brevibacillus sp. BB3-R1.</title>
        <authorList>
            <person name="Heo J."/>
            <person name="Lee D."/>
            <person name="Won M."/>
            <person name="Han B.-H."/>
            <person name="Hong S.-B."/>
            <person name="Kwon S.-W."/>
        </authorList>
    </citation>
    <scope>NUCLEOTIDE SEQUENCE</scope>
    <source>
        <strain evidence="1">BB3-R1</strain>
    </source>
</reference>
<evidence type="ECO:0000313" key="1">
    <source>
        <dbReference type="EMBL" id="USG67791.1"/>
    </source>
</evidence>
<evidence type="ECO:0000313" key="2">
    <source>
        <dbReference type="Proteomes" id="UP001056500"/>
    </source>
</evidence>
<dbReference type="RefSeq" id="WP_251874885.1">
    <property type="nucleotide sequence ID" value="NZ_CP098755.1"/>
</dbReference>
<organism evidence="1 2">
    <name type="scientific">Brevibacillus ruminantium</name>
    <dbReference type="NCBI Taxonomy" id="2950604"/>
    <lineage>
        <taxon>Bacteria</taxon>
        <taxon>Bacillati</taxon>
        <taxon>Bacillota</taxon>
        <taxon>Bacilli</taxon>
        <taxon>Bacillales</taxon>
        <taxon>Paenibacillaceae</taxon>
        <taxon>Brevibacillus</taxon>
    </lineage>
</organism>
<dbReference type="Proteomes" id="UP001056500">
    <property type="component" value="Chromosome"/>
</dbReference>
<protein>
    <recommendedName>
        <fullName evidence="3">Lipoprotein</fullName>
    </recommendedName>
</protein>
<accession>A0ABY4WKW5</accession>
<dbReference type="PROSITE" id="PS51257">
    <property type="entry name" value="PROKAR_LIPOPROTEIN"/>
    <property type="match status" value="1"/>
</dbReference>